<feature type="transmembrane region" description="Helical" evidence="1">
    <location>
        <begin position="15"/>
        <end position="36"/>
    </location>
</feature>
<gene>
    <name evidence="3" type="ORF">UFOPK3772_03611</name>
</gene>
<dbReference type="AlphaFoldDB" id="A0A6J7M107"/>
<accession>A0A6J7M107</accession>
<dbReference type="InterPro" id="IPR025241">
    <property type="entry name" value="DUF4190"/>
</dbReference>
<dbReference type="Pfam" id="PF13828">
    <property type="entry name" value="DUF4190"/>
    <property type="match status" value="1"/>
</dbReference>
<sequence>MSDSSGHNAGQKNGLGVAALLLGIICLVGGFFPLLAALLLGIWPPFAAIGSGLAIIFGFLGLKRVKNGEASNRGMALAGMWLGIAGIVITVVVAVVIGIFIAASK</sequence>
<evidence type="ECO:0000256" key="1">
    <source>
        <dbReference type="SAM" id="Phobius"/>
    </source>
</evidence>
<feature type="transmembrane region" description="Helical" evidence="1">
    <location>
        <begin position="42"/>
        <end position="62"/>
    </location>
</feature>
<dbReference type="EMBL" id="CAFBNE010000244">
    <property type="protein sequence ID" value="CAB4974361.1"/>
    <property type="molecule type" value="Genomic_DNA"/>
</dbReference>
<feature type="transmembrane region" description="Helical" evidence="1">
    <location>
        <begin position="74"/>
        <end position="103"/>
    </location>
</feature>
<feature type="domain" description="DUF4190" evidence="2">
    <location>
        <begin position="36"/>
        <end position="92"/>
    </location>
</feature>
<reference evidence="3" key="1">
    <citation type="submission" date="2020-05" db="EMBL/GenBank/DDBJ databases">
        <authorList>
            <person name="Chiriac C."/>
            <person name="Salcher M."/>
            <person name="Ghai R."/>
            <person name="Kavagutti S V."/>
        </authorList>
    </citation>
    <scope>NUCLEOTIDE SEQUENCE</scope>
</reference>
<organism evidence="3">
    <name type="scientific">freshwater metagenome</name>
    <dbReference type="NCBI Taxonomy" id="449393"/>
    <lineage>
        <taxon>unclassified sequences</taxon>
        <taxon>metagenomes</taxon>
        <taxon>ecological metagenomes</taxon>
    </lineage>
</organism>
<protein>
    <submittedName>
        <fullName evidence="3">Unannotated protein</fullName>
    </submittedName>
</protein>
<keyword evidence="1" id="KW-1133">Transmembrane helix</keyword>
<name>A0A6J7M107_9ZZZZ</name>
<evidence type="ECO:0000313" key="3">
    <source>
        <dbReference type="EMBL" id="CAB4974361.1"/>
    </source>
</evidence>
<proteinExistence type="predicted"/>
<evidence type="ECO:0000259" key="2">
    <source>
        <dbReference type="Pfam" id="PF13828"/>
    </source>
</evidence>
<keyword evidence="1" id="KW-0472">Membrane</keyword>
<keyword evidence="1" id="KW-0812">Transmembrane</keyword>